<dbReference type="InterPro" id="IPR037673">
    <property type="entry name" value="MSC/AndL"/>
</dbReference>
<evidence type="ECO:0000256" key="2">
    <source>
        <dbReference type="ARBA" id="ARBA00007254"/>
    </source>
</evidence>
<dbReference type="GO" id="GO:0008381">
    <property type="term" value="F:mechanosensitive monoatomic ion channel activity"/>
    <property type="evidence" value="ECO:0007669"/>
    <property type="project" value="UniProtKB-UniRule"/>
</dbReference>
<gene>
    <name evidence="10" type="primary">mscL</name>
    <name evidence="11" type="ORF">K788_0004406</name>
</gene>
<evidence type="ECO:0000256" key="10">
    <source>
        <dbReference type="HAMAP-Rule" id="MF_00115"/>
    </source>
</evidence>
<evidence type="ECO:0000256" key="8">
    <source>
        <dbReference type="ARBA" id="ARBA00023136"/>
    </source>
</evidence>
<dbReference type="NCBIfam" id="NF001843">
    <property type="entry name" value="PRK00567.1-4"/>
    <property type="match status" value="1"/>
</dbReference>
<protein>
    <recommendedName>
        <fullName evidence="10">Large-conductance mechanosensitive channel</fullName>
    </recommendedName>
</protein>
<dbReference type="AlphaFoldDB" id="A0A0P0RA00"/>
<dbReference type="Proteomes" id="UP000019146">
    <property type="component" value="Chromosome 1"/>
</dbReference>
<accession>A0A0P0RA00</accession>
<keyword evidence="3 10" id="KW-0813">Transport</keyword>
<feature type="transmembrane region" description="Helical" evidence="10">
    <location>
        <begin position="144"/>
        <end position="168"/>
    </location>
</feature>
<keyword evidence="8 10" id="KW-0472">Membrane</keyword>
<dbReference type="PROSITE" id="PS01327">
    <property type="entry name" value="MSCL"/>
    <property type="match status" value="1"/>
</dbReference>
<dbReference type="NCBIfam" id="TIGR00220">
    <property type="entry name" value="mscL"/>
    <property type="match status" value="1"/>
</dbReference>
<dbReference type="Gene3D" id="1.10.1200.120">
    <property type="entry name" value="Large-conductance mechanosensitive channel, MscL, domain 1"/>
    <property type="match status" value="1"/>
</dbReference>
<dbReference type="PANTHER" id="PTHR30266:SF2">
    <property type="entry name" value="LARGE-CONDUCTANCE MECHANOSENSITIVE CHANNEL"/>
    <property type="match status" value="1"/>
</dbReference>
<reference evidence="11 12" key="1">
    <citation type="journal article" date="2014" name="Genome Announc.">
        <title>Draft Genome Sequence of the Haloacid-Degrading Burkholderia caribensis Strain MBA4.</title>
        <authorList>
            <person name="Pan Y."/>
            <person name="Kong K.F."/>
            <person name="Tsang J.S."/>
        </authorList>
    </citation>
    <scope>NUCLEOTIDE SEQUENCE [LARGE SCALE GENOMIC DNA]</scope>
    <source>
        <strain evidence="11 12">MBA4</strain>
    </source>
</reference>
<evidence type="ECO:0000256" key="4">
    <source>
        <dbReference type="ARBA" id="ARBA00022475"/>
    </source>
</evidence>
<keyword evidence="5 10" id="KW-0812">Transmembrane</keyword>
<dbReference type="InterPro" id="IPR001185">
    <property type="entry name" value="MS_channel"/>
</dbReference>
<organism evidence="11 12">
    <name type="scientific">Paraburkholderia caribensis MBA4</name>
    <dbReference type="NCBI Taxonomy" id="1323664"/>
    <lineage>
        <taxon>Bacteria</taxon>
        <taxon>Pseudomonadati</taxon>
        <taxon>Pseudomonadota</taxon>
        <taxon>Betaproteobacteria</taxon>
        <taxon>Burkholderiales</taxon>
        <taxon>Burkholderiaceae</taxon>
        <taxon>Paraburkholderia</taxon>
    </lineage>
</organism>
<evidence type="ECO:0000256" key="5">
    <source>
        <dbReference type="ARBA" id="ARBA00022692"/>
    </source>
</evidence>
<dbReference type="HAMAP" id="MF_00115">
    <property type="entry name" value="MscL"/>
    <property type="match status" value="1"/>
</dbReference>
<proteinExistence type="inferred from homology"/>
<sequence length="208" mass="22206">MLSLDSIRVMAGAAFASIDGSSSLLRHIGRSATRSGAKSFHAVPIVGYHVAIDFKENCPMSMITEFKEFALKGNVMDLAVGVIIGGAFSTIVNSVVKDLIMPVVGVATGGLDFSNKFVLLGHIPANFKGNPESYKDLQTAGVAAFGYGSFITVAINFVILAFIIFMMVKFINKLRAPAPAAPEAPPPTPEDVLLLREIRDSLKHSPRI</sequence>
<evidence type="ECO:0000313" key="11">
    <source>
        <dbReference type="EMBL" id="ALL65154.1"/>
    </source>
</evidence>
<dbReference type="InterPro" id="IPR019823">
    <property type="entry name" value="Mechanosensitive_channel_CS"/>
</dbReference>
<comment type="subcellular location">
    <subcellularLocation>
        <location evidence="10">Cell inner membrane</location>
        <topology evidence="10">Multi-pass membrane protein</topology>
    </subcellularLocation>
    <subcellularLocation>
        <location evidence="1">Cell membrane</location>
        <topology evidence="1">Multi-pass membrane protein</topology>
    </subcellularLocation>
</comment>
<keyword evidence="7 10" id="KW-0406">Ion transport</keyword>
<evidence type="ECO:0000256" key="7">
    <source>
        <dbReference type="ARBA" id="ARBA00023065"/>
    </source>
</evidence>
<evidence type="ECO:0000313" key="12">
    <source>
        <dbReference type="Proteomes" id="UP000019146"/>
    </source>
</evidence>
<comment type="subunit">
    <text evidence="10">Homopentamer.</text>
</comment>
<dbReference type="EMBL" id="CP012746">
    <property type="protein sequence ID" value="ALL65154.1"/>
    <property type="molecule type" value="Genomic_DNA"/>
</dbReference>
<evidence type="ECO:0000256" key="9">
    <source>
        <dbReference type="ARBA" id="ARBA00023303"/>
    </source>
</evidence>
<keyword evidence="10" id="KW-0997">Cell inner membrane</keyword>
<dbReference type="NCBIfam" id="NF010557">
    <property type="entry name" value="PRK13952.1"/>
    <property type="match status" value="1"/>
</dbReference>
<dbReference type="SUPFAM" id="SSF81330">
    <property type="entry name" value="Gated mechanosensitive channel"/>
    <property type="match status" value="1"/>
</dbReference>
<keyword evidence="6 10" id="KW-1133">Transmembrane helix</keyword>
<dbReference type="PRINTS" id="PR01264">
    <property type="entry name" value="MECHCHANNEL"/>
</dbReference>
<keyword evidence="9 10" id="KW-0407">Ion channel</keyword>
<dbReference type="GO" id="GO:0005886">
    <property type="term" value="C:plasma membrane"/>
    <property type="evidence" value="ECO:0007669"/>
    <property type="project" value="UniProtKB-SubCell"/>
</dbReference>
<dbReference type="PANTHER" id="PTHR30266">
    <property type="entry name" value="MECHANOSENSITIVE CHANNEL MSCL"/>
    <property type="match status" value="1"/>
</dbReference>
<evidence type="ECO:0000256" key="3">
    <source>
        <dbReference type="ARBA" id="ARBA00022448"/>
    </source>
</evidence>
<name>A0A0P0RA00_9BURK</name>
<comment type="function">
    <text evidence="10">Channel that opens in response to stretch forces in the membrane lipid bilayer. May participate in the regulation of osmotic pressure changes within the cell.</text>
</comment>
<comment type="similarity">
    <text evidence="2 10">Belongs to the MscL family.</text>
</comment>
<evidence type="ECO:0000256" key="1">
    <source>
        <dbReference type="ARBA" id="ARBA00004651"/>
    </source>
</evidence>
<dbReference type="InterPro" id="IPR036019">
    <property type="entry name" value="MscL_channel"/>
</dbReference>
<feature type="transmembrane region" description="Helical" evidence="10">
    <location>
        <begin position="75"/>
        <end position="96"/>
    </location>
</feature>
<dbReference type="Pfam" id="PF01741">
    <property type="entry name" value="MscL"/>
    <property type="match status" value="1"/>
</dbReference>
<keyword evidence="4 10" id="KW-1003">Cell membrane</keyword>
<evidence type="ECO:0000256" key="6">
    <source>
        <dbReference type="ARBA" id="ARBA00022989"/>
    </source>
</evidence>
<dbReference type="KEGG" id="bcai:K788_0004406"/>